<name>A0ABD2I850_9BILA</name>
<dbReference type="PANTHER" id="PTHR24637:SF421">
    <property type="entry name" value="CUTICLE COLLAGEN DPY-2"/>
    <property type="match status" value="1"/>
</dbReference>
<evidence type="ECO:0000256" key="1">
    <source>
        <dbReference type="ARBA" id="ARBA00022737"/>
    </source>
</evidence>
<dbReference type="EMBL" id="JBICBT010001302">
    <property type="protein sequence ID" value="KAL3074015.1"/>
    <property type="molecule type" value="Genomic_DNA"/>
</dbReference>
<reference evidence="4 5" key="1">
    <citation type="submission" date="2024-10" db="EMBL/GenBank/DDBJ databases">
        <authorList>
            <person name="Kim D."/>
        </authorList>
    </citation>
    <scope>NUCLEOTIDE SEQUENCE [LARGE SCALE GENOMIC DNA]</scope>
    <source>
        <strain evidence="4">BH-2024</strain>
    </source>
</reference>
<feature type="compositionally biased region" description="Low complexity" evidence="3">
    <location>
        <begin position="796"/>
        <end position="817"/>
    </location>
</feature>
<protein>
    <submittedName>
        <fullName evidence="4">Uncharacterized protein</fullName>
    </submittedName>
</protein>
<keyword evidence="2" id="KW-0175">Coiled coil</keyword>
<dbReference type="PANTHER" id="PTHR24637">
    <property type="entry name" value="COLLAGEN"/>
    <property type="match status" value="1"/>
</dbReference>
<dbReference type="AlphaFoldDB" id="A0ABD2I850"/>
<evidence type="ECO:0000256" key="2">
    <source>
        <dbReference type="SAM" id="Coils"/>
    </source>
</evidence>
<feature type="region of interest" description="Disordered" evidence="3">
    <location>
        <begin position="585"/>
        <end position="661"/>
    </location>
</feature>
<organism evidence="4 5">
    <name type="scientific">Heterodera trifolii</name>
    <dbReference type="NCBI Taxonomy" id="157864"/>
    <lineage>
        <taxon>Eukaryota</taxon>
        <taxon>Metazoa</taxon>
        <taxon>Ecdysozoa</taxon>
        <taxon>Nematoda</taxon>
        <taxon>Chromadorea</taxon>
        <taxon>Rhabditida</taxon>
        <taxon>Tylenchina</taxon>
        <taxon>Tylenchomorpha</taxon>
        <taxon>Tylenchoidea</taxon>
        <taxon>Heteroderidae</taxon>
        <taxon>Heteroderinae</taxon>
        <taxon>Heterodera</taxon>
    </lineage>
</organism>
<evidence type="ECO:0000313" key="4">
    <source>
        <dbReference type="EMBL" id="KAL3074015.1"/>
    </source>
</evidence>
<gene>
    <name evidence="4" type="ORF">niasHT_038246</name>
</gene>
<evidence type="ECO:0000256" key="3">
    <source>
        <dbReference type="SAM" id="MobiDB-lite"/>
    </source>
</evidence>
<sequence length="914" mass="97408">MASDYDEADYGMCCTQMPQNPGHEHFVRPLTELEHGQQRRHWTATHTETMYGRTKRSRQMMSMLNSNSIGINRTPTTVKLVEDEPKQRQYANKNCNNEYHLDFPSSSFASSSSTPNSTTFFNNASKSVKHNATKMKPKCHTNANAMAPNSKLANLWPSTDCVHRICPFLFLLLFALLLLQQHMHTEQLEQRLSRLEQRCKNVVELLEEPSDDVFTIENAQQLRRTLRSLYDDRRRQRDGDGTRHHQNRHHHHNQQQRTAAATATACMCPHGPKGDQGTQYRRRRHLAIVPAPAAKPCTRFPPGDASPWRRVWPHRQRVGSGKLPPPAFPQQRIRPIPLAIPAYDVRTFGFLYSVDGRVIYLRGLPGMPGEKGARGHPGFPGPIGLDGQRGLPGPVGPPGPKGDKGDCAAPAATEHRYAGYSAQAPATAHLNQRYQLHQSSRVHPTSSISSQPAPIIIQGPPGPPGPPGPSGKSMPGPKGERGLPGYDGESKVGPKGDPGTIGRPGAAGQRGEKGEKGSMGLPGRDGRIGQPGLVGPRGFPGPKGEPGAPPLGPPYHHISSSNANNINNNGTATCYQPCRDGLPGRDGVPGAKGEPGIASSMLTHVGGGGTNTLLQGPPGPPGSKGEKGDLGPPGLPGQPGKKGRKQQHHHHKQHHKNQQHLLAGDQLPYNKERQAQYDDNNYLRQQHALVQQLLPMLKEQLLRNLTSQAQPPFGIRNVPGPPGPRGPPGLQGLPGHGGEKGERGDIGLPGLPGQPAPPATPTVFTGTGQPKMVIPGPRGPPSLPGLPGPPGPSGPIGPQGTLGLPGLPGPMGLRGPPGVDGRSGLPGPKGDTGPLGPLGTKGDRGPKGDQGLPGLDAPCPPGPDGLPLPYCGDPAPLPENAKTRPFKNGIVGTKVPSSPQALPPSFFTNEFNNR</sequence>
<feature type="region of interest" description="Disordered" evidence="3">
    <location>
        <begin position="230"/>
        <end position="260"/>
    </location>
</feature>
<feature type="region of interest" description="Disordered" evidence="3">
    <location>
        <begin position="436"/>
        <end position="564"/>
    </location>
</feature>
<feature type="compositionally biased region" description="Basic and acidic residues" evidence="3">
    <location>
        <begin position="230"/>
        <end position="243"/>
    </location>
</feature>
<proteinExistence type="predicted"/>
<dbReference type="InterPro" id="IPR008160">
    <property type="entry name" value="Collagen"/>
</dbReference>
<feature type="compositionally biased region" description="Pro residues" evidence="3">
    <location>
        <begin position="777"/>
        <end position="795"/>
    </location>
</feature>
<keyword evidence="5" id="KW-1185">Reference proteome</keyword>
<dbReference type="Pfam" id="PF01391">
    <property type="entry name" value="Collagen"/>
    <property type="match status" value="3"/>
</dbReference>
<feature type="compositionally biased region" description="Low complexity" evidence="3">
    <location>
        <begin position="446"/>
        <end position="459"/>
    </location>
</feature>
<dbReference type="Gene3D" id="1.20.5.320">
    <property type="entry name" value="6-Phosphogluconate Dehydrogenase, domain 3"/>
    <property type="match status" value="1"/>
</dbReference>
<evidence type="ECO:0000313" key="5">
    <source>
        <dbReference type="Proteomes" id="UP001620626"/>
    </source>
</evidence>
<feature type="compositionally biased region" description="Pro residues" evidence="3">
    <location>
        <begin position="460"/>
        <end position="469"/>
    </location>
</feature>
<feature type="region of interest" description="Disordered" evidence="3">
    <location>
        <begin position="371"/>
        <end position="409"/>
    </location>
</feature>
<feature type="compositionally biased region" description="Polar residues" evidence="3">
    <location>
        <begin position="436"/>
        <end position="445"/>
    </location>
</feature>
<comment type="caution">
    <text evidence="4">The sequence shown here is derived from an EMBL/GenBank/DDBJ whole genome shotgun (WGS) entry which is preliminary data.</text>
</comment>
<dbReference type="Proteomes" id="UP001620626">
    <property type="component" value="Unassembled WGS sequence"/>
</dbReference>
<feature type="coiled-coil region" evidence="2">
    <location>
        <begin position="178"/>
        <end position="205"/>
    </location>
</feature>
<feature type="compositionally biased region" description="Polar residues" evidence="3">
    <location>
        <begin position="895"/>
        <end position="914"/>
    </location>
</feature>
<feature type="compositionally biased region" description="Basic residues" evidence="3">
    <location>
        <begin position="244"/>
        <end position="254"/>
    </location>
</feature>
<accession>A0ABD2I850</accession>
<feature type="region of interest" description="Disordered" evidence="3">
    <location>
        <begin position="708"/>
        <end position="914"/>
    </location>
</feature>
<feature type="compositionally biased region" description="Basic residues" evidence="3">
    <location>
        <begin position="641"/>
        <end position="658"/>
    </location>
</feature>
<keyword evidence="1" id="KW-0677">Repeat</keyword>